<reference evidence="1 2" key="1">
    <citation type="journal article" date="2022" name="Microorganisms">
        <title>Genome Sequence and Characterization of a Xanthorhodopsin-Containing, Aerobic Anoxygenic Phototrophic Rhodobacter Species, Isolated from Mesophilic Conditions at Yellowstone National Park.</title>
        <authorList>
            <person name="Kyndt J.A."/>
            <person name="Robertson S."/>
            <person name="Shoffstall I.B."/>
            <person name="Ramaley R.F."/>
            <person name="Meyer T.E."/>
        </authorList>
    </citation>
    <scope>NUCLEOTIDE SEQUENCE [LARGE SCALE GENOMIC DNA]</scope>
    <source>
        <strain evidence="1 2">M37P</strain>
    </source>
</reference>
<dbReference type="EMBL" id="JAANHS010000017">
    <property type="protein sequence ID" value="NHB78207.1"/>
    <property type="molecule type" value="Genomic_DNA"/>
</dbReference>
<keyword evidence="2" id="KW-1185">Reference proteome</keyword>
<evidence type="ECO:0000313" key="2">
    <source>
        <dbReference type="Proteomes" id="UP001515660"/>
    </source>
</evidence>
<dbReference type="Proteomes" id="UP001515660">
    <property type="component" value="Unassembled WGS sequence"/>
</dbReference>
<accession>A0ABX0GBJ4</accession>
<name>A0ABX0GBJ4_9RHOB</name>
<sequence length="368" mass="40165">MPDGLTADQVIARLDAPVMRIGAERTEWDCVRDDHAAMAAAGEWTDLLEALRYTDQERVMASGGRRVAPLISEGMRAGLSAAIAAGDWTAAKAELAALEALFDRHSEDYCAAQVLAQGHIDMASARRRSVPDGQISRDAWEEGAAHYERAEALVTEFDPIEEMSPLLAATRYALLPGIEDGVAVCREWYEDWVDLDPEDAEAHAAHAVNMLPGWHGTLSGFEREARRAVRMTEGVTGKAAYAVYHFTAMKVLGDLSPTVDLEYFCEAIADYQSATGCQHRANVSAHLLSGLAMEFRKEGASAAYALTKVRAALSDVLWNRLREIQMDCWTTGPESLAFALAEVFGPALKRGARIVRRGEGLGTLVRRS</sequence>
<protein>
    <submittedName>
        <fullName evidence="1">Uncharacterized protein</fullName>
    </submittedName>
</protein>
<gene>
    <name evidence="1" type="ORF">G8O29_15915</name>
</gene>
<comment type="caution">
    <text evidence="1">The sequence shown here is derived from an EMBL/GenBank/DDBJ whole genome shotgun (WGS) entry which is preliminary data.</text>
</comment>
<proteinExistence type="predicted"/>
<organism evidence="1 2">
    <name type="scientific">Rhodobacter calidifons</name>
    <dbReference type="NCBI Taxonomy" id="2715277"/>
    <lineage>
        <taxon>Bacteria</taxon>
        <taxon>Pseudomonadati</taxon>
        <taxon>Pseudomonadota</taxon>
        <taxon>Alphaproteobacteria</taxon>
        <taxon>Rhodobacterales</taxon>
        <taxon>Rhodobacter group</taxon>
        <taxon>Rhodobacter</taxon>
    </lineage>
</organism>
<evidence type="ECO:0000313" key="1">
    <source>
        <dbReference type="EMBL" id="NHB78207.1"/>
    </source>
</evidence>